<dbReference type="GeneID" id="11262143"/>
<dbReference type="HOGENOM" id="CLU_066378_0_0_2"/>
<dbReference type="KEGG" id="ttn:TTX_1264"/>
<dbReference type="Pfam" id="PF09376">
    <property type="entry name" value="NurA"/>
    <property type="match status" value="1"/>
</dbReference>
<gene>
    <name evidence="2" type="ordered locus">TTX_1264</name>
</gene>
<dbReference type="InterPro" id="IPR018977">
    <property type="entry name" value="NurA_domain"/>
</dbReference>
<dbReference type="SMART" id="SM00933">
    <property type="entry name" value="NurA"/>
    <property type="match status" value="1"/>
</dbReference>
<dbReference type="PaxDb" id="768679-TTX_1264"/>
<dbReference type="Proteomes" id="UP000002654">
    <property type="component" value="Chromosome"/>
</dbReference>
<feature type="domain" description="NurA" evidence="1">
    <location>
        <begin position="53"/>
        <end position="299"/>
    </location>
</feature>
<evidence type="ECO:0000259" key="1">
    <source>
        <dbReference type="SMART" id="SM00933"/>
    </source>
</evidence>
<evidence type="ECO:0000313" key="2">
    <source>
        <dbReference type="EMBL" id="CCC81898.1"/>
    </source>
</evidence>
<reference evidence="2 3" key="1">
    <citation type="journal article" date="2011" name="PLoS ONE">
        <title>The complete genome sequence of Thermoproteus tenax: a physiologically versatile member of the Crenarchaeota.</title>
        <authorList>
            <person name="Siebers B."/>
            <person name="Zaparty M."/>
            <person name="Raddatz G."/>
            <person name="Tjaden B."/>
            <person name="Albers S.V."/>
            <person name="Bell S.D."/>
            <person name="Blombach F."/>
            <person name="Kletzin A."/>
            <person name="Kyrpides N."/>
            <person name="Lanz C."/>
            <person name="Plagens A."/>
            <person name="Rampp M."/>
            <person name="Rosinus A."/>
            <person name="von Jan M."/>
            <person name="Makarova K.S."/>
            <person name="Klenk H.P."/>
            <person name="Schuster S.C."/>
            <person name="Hensel R."/>
        </authorList>
    </citation>
    <scope>NUCLEOTIDE SEQUENCE [LARGE SCALE GENOMIC DNA]</scope>
    <source>
        <strain evidence="3">ATCC 35583 / DSM 2078 / JCM 9277 / NBRC 100435 / Kra 1</strain>
    </source>
</reference>
<dbReference type="OrthoDB" id="28687at2157"/>
<evidence type="ECO:0000313" key="3">
    <source>
        <dbReference type="Proteomes" id="UP000002654"/>
    </source>
</evidence>
<sequence length="331" mass="35116">MEDVLKLARLLELFADRAAESLPPPPPEEVEGQEGAVDCPYWGVSWETAEPPGGLWALDSQTSVVEFEGASVIVATGALVGAGVALVPGLGARWLGLRFNFPWRDPPPDLGPSFYVVSEHAGVVFDSRVDLETVRDEVRSGVELALAKAWDRSGYLLVDGPIFRAAGAAERGGIAGAIYRGIMESRASALRGRAVGVVKRIERATYLAQCVGEGANDEVAARRLLDGRPGRVGPIAVTAAGLTKWVYYVGSPTARGIRVLRVEAMSPEVAEEAASWLPALAGADGVPIPISVADRIARRLNAGALKVLYGATRAEPTYSGYEVLARAFQEL</sequence>
<dbReference type="STRING" id="768679.TTX_1264"/>
<keyword evidence="3" id="KW-1185">Reference proteome</keyword>
<organism evidence="2 3">
    <name type="scientific">Thermoproteus tenax (strain ATCC 35583 / DSM 2078 / JCM 9277 / NBRC 100435 / Kra 1)</name>
    <dbReference type="NCBI Taxonomy" id="768679"/>
    <lineage>
        <taxon>Archaea</taxon>
        <taxon>Thermoproteota</taxon>
        <taxon>Thermoprotei</taxon>
        <taxon>Thermoproteales</taxon>
        <taxon>Thermoproteaceae</taxon>
        <taxon>Thermoproteus</taxon>
    </lineage>
</organism>
<name>G4RK03_THETK</name>
<accession>G4RK03</accession>
<dbReference type="AlphaFoldDB" id="G4RK03"/>
<dbReference type="RefSeq" id="WP_014127153.1">
    <property type="nucleotide sequence ID" value="NC_016070.1"/>
</dbReference>
<dbReference type="PATRIC" id="fig|768679.9.peg.1276"/>
<proteinExistence type="predicted"/>
<dbReference type="EMBL" id="FN869859">
    <property type="protein sequence ID" value="CCC81898.1"/>
    <property type="molecule type" value="Genomic_DNA"/>
</dbReference>
<dbReference type="eggNOG" id="arCOG00287">
    <property type="taxonomic scope" value="Archaea"/>
</dbReference>
<protein>
    <submittedName>
        <fullName evidence="2">Predicted NurA-like nuclease</fullName>
    </submittedName>
</protein>